<protein>
    <submittedName>
        <fullName evidence="2">Uncharacterized protein</fullName>
    </submittedName>
</protein>
<evidence type="ECO:0000313" key="2">
    <source>
        <dbReference type="EMBL" id="CAF4023961.1"/>
    </source>
</evidence>
<dbReference type="Proteomes" id="UP000663868">
    <property type="component" value="Unassembled WGS sequence"/>
</dbReference>
<proteinExistence type="predicted"/>
<evidence type="ECO:0000313" key="3">
    <source>
        <dbReference type="Proteomes" id="UP000663868"/>
    </source>
</evidence>
<keyword evidence="1" id="KW-1133">Transmembrane helix</keyword>
<evidence type="ECO:0000256" key="1">
    <source>
        <dbReference type="SAM" id="Phobius"/>
    </source>
</evidence>
<gene>
    <name evidence="2" type="ORF">KXQ929_LOCUS29856</name>
</gene>
<dbReference type="AlphaFoldDB" id="A0A819Q3L6"/>
<keyword evidence="1" id="KW-0472">Membrane</keyword>
<organism evidence="2 3">
    <name type="scientific">Adineta steineri</name>
    <dbReference type="NCBI Taxonomy" id="433720"/>
    <lineage>
        <taxon>Eukaryota</taxon>
        <taxon>Metazoa</taxon>
        <taxon>Spiralia</taxon>
        <taxon>Gnathifera</taxon>
        <taxon>Rotifera</taxon>
        <taxon>Eurotatoria</taxon>
        <taxon>Bdelloidea</taxon>
        <taxon>Adinetida</taxon>
        <taxon>Adinetidae</taxon>
        <taxon>Adineta</taxon>
    </lineage>
</organism>
<accession>A0A819Q3L6</accession>
<comment type="caution">
    <text evidence="2">The sequence shown here is derived from an EMBL/GenBank/DDBJ whole genome shotgun (WGS) entry which is preliminary data.</text>
</comment>
<dbReference type="EMBL" id="CAJOBB010003157">
    <property type="protein sequence ID" value="CAF4023961.1"/>
    <property type="molecule type" value="Genomic_DNA"/>
</dbReference>
<keyword evidence="1" id="KW-0812">Transmembrane</keyword>
<reference evidence="2" key="1">
    <citation type="submission" date="2021-02" db="EMBL/GenBank/DDBJ databases">
        <authorList>
            <person name="Nowell W R."/>
        </authorList>
    </citation>
    <scope>NUCLEOTIDE SEQUENCE</scope>
</reference>
<name>A0A819Q3L6_9BILA</name>
<sequence>MSLPLSQQMSFDNETTIYNDEDNIRLTAPQSYSQNGISTSFTDNICCQPAKPIATDVTFLAKFIFSVVIIFAIVTITVVVVFFRYNQHLEKQRKKEKKDLEVDKTCAHPFEEFLIVVNDTKSIETIEIIPTTITN</sequence>
<feature type="transmembrane region" description="Helical" evidence="1">
    <location>
        <begin position="63"/>
        <end position="85"/>
    </location>
</feature>